<accession>K1S5T0</accession>
<feature type="transmembrane region" description="Helical" evidence="1">
    <location>
        <begin position="131"/>
        <end position="152"/>
    </location>
</feature>
<dbReference type="AlphaFoldDB" id="K1S5T0"/>
<dbReference type="Pfam" id="PF06541">
    <property type="entry name" value="ABC_trans_CmpB"/>
    <property type="match status" value="1"/>
</dbReference>
<feature type="transmembrane region" description="Helical" evidence="1">
    <location>
        <begin position="28"/>
        <end position="45"/>
    </location>
</feature>
<proteinExistence type="predicted"/>
<feature type="transmembrane region" description="Helical" evidence="1">
    <location>
        <begin position="57"/>
        <end position="77"/>
    </location>
</feature>
<keyword evidence="1" id="KW-0812">Transmembrane</keyword>
<reference evidence="2" key="1">
    <citation type="journal article" date="2013" name="Environ. Microbiol.">
        <title>Microbiota from the distal guts of lean and obese adolescents exhibit partial functional redundancy besides clear differences in community structure.</title>
        <authorList>
            <person name="Ferrer M."/>
            <person name="Ruiz A."/>
            <person name="Lanza F."/>
            <person name="Haange S.B."/>
            <person name="Oberbach A."/>
            <person name="Till H."/>
            <person name="Bargiela R."/>
            <person name="Campoy C."/>
            <person name="Segura M.T."/>
            <person name="Richter M."/>
            <person name="von Bergen M."/>
            <person name="Seifert J."/>
            <person name="Suarez A."/>
        </authorList>
    </citation>
    <scope>NUCLEOTIDE SEQUENCE</scope>
</reference>
<protein>
    <submittedName>
        <fullName evidence="2">Membrane protein containing DUF1113</fullName>
    </submittedName>
</protein>
<dbReference type="InterPro" id="IPR010540">
    <property type="entry name" value="CmpB_TMEM229"/>
</dbReference>
<organism evidence="2">
    <name type="scientific">human gut metagenome</name>
    <dbReference type="NCBI Taxonomy" id="408170"/>
    <lineage>
        <taxon>unclassified sequences</taxon>
        <taxon>metagenomes</taxon>
        <taxon>organismal metagenomes</taxon>
    </lineage>
</organism>
<feature type="transmembrane region" description="Helical" evidence="1">
    <location>
        <begin position="97"/>
        <end position="119"/>
    </location>
</feature>
<evidence type="ECO:0000256" key="1">
    <source>
        <dbReference type="SAM" id="Phobius"/>
    </source>
</evidence>
<dbReference type="EMBL" id="AJWZ01009599">
    <property type="protein sequence ID" value="EKC50854.1"/>
    <property type="molecule type" value="Genomic_DNA"/>
</dbReference>
<keyword evidence="1" id="KW-1133">Transmembrane helix</keyword>
<keyword evidence="1" id="KW-0472">Membrane</keyword>
<name>K1S5T0_9ZZZZ</name>
<sequence length="154" mass="17992">MGYIYENLLHLIIKGKFLKNVLYEPIKPIYGIGVIIIIIIERFIFNRIKVSKRLKIFLVFITTIVVLTALEGISGVILEKLVHKVLWNYSDMKFNFGKYICLEVSFVWGIMSIVFLYVLKSFFDKVLKKIPVWFSNIMLIITITDILLSLIIRS</sequence>
<evidence type="ECO:0000313" key="2">
    <source>
        <dbReference type="EMBL" id="EKC50854.1"/>
    </source>
</evidence>
<comment type="caution">
    <text evidence="2">The sequence shown here is derived from an EMBL/GenBank/DDBJ whole genome shotgun (WGS) entry which is preliminary data.</text>
</comment>
<gene>
    <name evidence="2" type="ORF">OBE_13931</name>
</gene>